<keyword evidence="5 9" id="KW-0762">Sugar transport</keyword>
<dbReference type="PROSITE" id="PS50850">
    <property type="entry name" value="MFS"/>
    <property type="match status" value="1"/>
</dbReference>
<keyword evidence="2 9" id="KW-0813">Transport</keyword>
<evidence type="ECO:0000313" key="11">
    <source>
        <dbReference type="EMBL" id="HAF7512426.1"/>
    </source>
</evidence>
<feature type="transmembrane region" description="Helical" evidence="9">
    <location>
        <begin position="244"/>
        <end position="266"/>
    </location>
</feature>
<evidence type="ECO:0000256" key="7">
    <source>
        <dbReference type="ARBA" id="ARBA00022989"/>
    </source>
</evidence>
<reference evidence="11" key="2">
    <citation type="submission" date="2018-07" db="EMBL/GenBank/DDBJ databases">
        <authorList>
            <consortium name="NCBI Pathogen Detection Project"/>
        </authorList>
    </citation>
    <scope>NUCLEOTIDE SEQUENCE</scope>
    <source>
        <strain evidence="11">34-87</strain>
    </source>
</reference>
<comment type="similarity">
    <text evidence="9">Belongs to the major facilitator superfamily. SotB (TC 2.A.1.2) family.</text>
</comment>
<dbReference type="GO" id="GO:0015144">
    <property type="term" value="F:carbohydrate transmembrane transporter activity"/>
    <property type="evidence" value="ECO:0007669"/>
    <property type="project" value="UniProtKB-UniRule"/>
</dbReference>
<feature type="transmembrane region" description="Helical" evidence="9">
    <location>
        <begin position="48"/>
        <end position="68"/>
    </location>
</feature>
<dbReference type="Gene3D" id="1.20.1250.20">
    <property type="entry name" value="MFS general substrate transporter like domains"/>
    <property type="match status" value="1"/>
</dbReference>
<dbReference type="EMBL" id="DAAWEP010000016">
    <property type="protein sequence ID" value="HAF7512426.1"/>
    <property type="molecule type" value="Genomic_DNA"/>
</dbReference>
<feature type="transmembrane region" description="Helical" evidence="9">
    <location>
        <begin position="364"/>
        <end position="384"/>
    </location>
</feature>
<accession>A0A752IW12</accession>
<comment type="subcellular location">
    <subcellularLocation>
        <location evidence="1">Cell inner membrane</location>
        <topology evidence="1">Multi-pass membrane protein</topology>
    </subcellularLocation>
    <subcellularLocation>
        <location evidence="9">Cell membrane</location>
        <topology evidence="9">Multi-pass membrane protein</topology>
    </subcellularLocation>
</comment>
<feature type="transmembrane region" description="Helical" evidence="9">
    <location>
        <begin position="105"/>
        <end position="127"/>
    </location>
</feature>
<evidence type="ECO:0000256" key="3">
    <source>
        <dbReference type="ARBA" id="ARBA00022475"/>
    </source>
</evidence>
<keyword evidence="7 9" id="KW-1133">Transmembrane helix</keyword>
<dbReference type="Pfam" id="PF07690">
    <property type="entry name" value="MFS_1"/>
    <property type="match status" value="1"/>
</dbReference>
<proteinExistence type="inferred from homology"/>
<feature type="transmembrane region" description="Helical" evidence="9">
    <location>
        <begin position="169"/>
        <end position="189"/>
    </location>
</feature>
<dbReference type="NCBIfam" id="NF002921">
    <property type="entry name" value="PRK03545.1"/>
    <property type="match status" value="1"/>
</dbReference>
<keyword evidence="8 9" id="KW-0472">Membrane</keyword>
<protein>
    <recommendedName>
        <fullName evidence="9">Probable sugar efflux transporter</fullName>
    </recommendedName>
</protein>
<evidence type="ECO:0000256" key="4">
    <source>
        <dbReference type="ARBA" id="ARBA00022519"/>
    </source>
</evidence>
<evidence type="ECO:0000256" key="1">
    <source>
        <dbReference type="ARBA" id="ARBA00004429"/>
    </source>
</evidence>
<feature type="transmembrane region" description="Helical" evidence="9">
    <location>
        <begin position="210"/>
        <end position="232"/>
    </location>
</feature>
<comment type="caution">
    <text evidence="11">The sequence shown here is derived from an EMBL/GenBank/DDBJ whole genome shotgun (WGS) entry which is preliminary data.</text>
</comment>
<dbReference type="CDD" id="cd17324">
    <property type="entry name" value="MFS_NepI_like"/>
    <property type="match status" value="1"/>
</dbReference>
<evidence type="ECO:0000259" key="10">
    <source>
        <dbReference type="PROSITE" id="PS50850"/>
    </source>
</evidence>
<dbReference type="InterPro" id="IPR023495">
    <property type="entry name" value="Sugar_effux_transptr_put"/>
</dbReference>
<evidence type="ECO:0000256" key="9">
    <source>
        <dbReference type="HAMAP-Rule" id="MF_00517"/>
    </source>
</evidence>
<feature type="transmembrane region" description="Helical" evidence="9">
    <location>
        <begin position="301"/>
        <end position="321"/>
    </location>
</feature>
<evidence type="ECO:0000256" key="6">
    <source>
        <dbReference type="ARBA" id="ARBA00022692"/>
    </source>
</evidence>
<keyword evidence="6 9" id="KW-0812">Transmembrane</keyword>
<dbReference type="PANTHER" id="PTHR43124">
    <property type="entry name" value="PURINE EFFLUX PUMP PBUE"/>
    <property type="match status" value="1"/>
</dbReference>
<feature type="transmembrane region" description="Helical" evidence="9">
    <location>
        <begin position="333"/>
        <end position="352"/>
    </location>
</feature>
<comment type="function">
    <text evidence="9">Involved in the efflux of sugars. The physiological role may be the reduction of the intracellular concentration of toxic sugars or sugar metabolites.</text>
</comment>
<dbReference type="SUPFAM" id="SSF103473">
    <property type="entry name" value="MFS general substrate transporter"/>
    <property type="match status" value="1"/>
</dbReference>
<feature type="transmembrane region" description="Helical" evidence="9">
    <location>
        <begin position="139"/>
        <end position="157"/>
    </location>
</feature>
<dbReference type="AlphaFoldDB" id="A0A752IW12"/>
<dbReference type="InterPro" id="IPR036259">
    <property type="entry name" value="MFS_trans_sf"/>
</dbReference>
<evidence type="ECO:0000256" key="8">
    <source>
        <dbReference type="ARBA" id="ARBA00023136"/>
    </source>
</evidence>
<keyword evidence="3 9" id="KW-1003">Cell membrane</keyword>
<dbReference type="GO" id="GO:0005886">
    <property type="term" value="C:plasma membrane"/>
    <property type="evidence" value="ECO:0007669"/>
    <property type="project" value="UniProtKB-SubCell"/>
</dbReference>
<dbReference type="InterPro" id="IPR050189">
    <property type="entry name" value="MFS_Efflux_Transporters"/>
</dbReference>
<keyword evidence="4" id="KW-0997">Cell inner membrane</keyword>
<feature type="transmembrane region" description="Helical" evidence="9">
    <location>
        <begin position="273"/>
        <end position="295"/>
    </location>
</feature>
<dbReference type="InterPro" id="IPR011701">
    <property type="entry name" value="MFS"/>
</dbReference>
<name>A0A752IW12_SALHO</name>
<gene>
    <name evidence="9" type="primary">sotB</name>
    <name evidence="11" type="ORF">GNA48_003247</name>
</gene>
<dbReference type="PANTHER" id="PTHR43124:SF4">
    <property type="entry name" value="SUGAR EFFLUX TRANSPORTER"/>
    <property type="match status" value="1"/>
</dbReference>
<dbReference type="InterPro" id="IPR020846">
    <property type="entry name" value="MFS_dom"/>
</dbReference>
<organism evidence="11">
    <name type="scientific">Salmonella enterica subsp. houtenae serovar 21:z4,z23:-</name>
    <dbReference type="NCBI Taxonomy" id="1967606"/>
    <lineage>
        <taxon>Bacteria</taxon>
        <taxon>Pseudomonadati</taxon>
        <taxon>Pseudomonadota</taxon>
        <taxon>Gammaproteobacteria</taxon>
        <taxon>Enterobacterales</taxon>
        <taxon>Enterobacteriaceae</taxon>
        <taxon>Salmonella</taxon>
    </lineage>
</organism>
<dbReference type="HAMAP" id="MF_00517">
    <property type="entry name" value="MFS_SotB"/>
    <property type="match status" value="1"/>
</dbReference>
<sequence length="396" mass="42516">MTINPVSRKVAWLRVVTLAIAAFIFNTTEFVPVGLLSDIAESFHMQTAQVGIMLTIYAWVVAVMSLPFMLLTSQMERRKLLICLFVLFIASHVLSFLAWNFTVLVISRIGIAFAHAIFWSITASLAIRLAPAGKRAQALSLIATGTALAMVLGLPIGRVVGQYFGWRTTFFTIGMGALITLLCLIKLLPKLPSEHSGSLKSLPLLFRRPALMSLYILTVVVVTAHYTAYSYIEPFVQNVAGLSANFATVLLLILGGAGIIGSLVFGKLGNHHASLLVSIAIALLVVCLLLLLPAADSEAHLALLSIFWGIAIMVIGLGMQVKVLALAPDATDVAMALFSGIFNIGIGAGALAGNQVSLHWSMSIIGYIGAIPAFAALVWAVLIFRKWPVTLEEQPH</sequence>
<feature type="domain" description="Major facilitator superfamily (MFS) profile" evidence="10">
    <location>
        <begin position="14"/>
        <end position="388"/>
    </location>
</feature>
<reference evidence="11" key="1">
    <citation type="journal article" date="2018" name="Genome Biol.">
        <title>SKESA: strategic k-mer extension for scrupulous assemblies.</title>
        <authorList>
            <person name="Souvorov A."/>
            <person name="Agarwala R."/>
            <person name="Lipman D.J."/>
        </authorList>
    </citation>
    <scope>NUCLEOTIDE SEQUENCE</scope>
    <source>
        <strain evidence="11">34-87</strain>
    </source>
</reference>
<evidence type="ECO:0000256" key="5">
    <source>
        <dbReference type="ARBA" id="ARBA00022597"/>
    </source>
</evidence>
<feature type="transmembrane region" description="Helical" evidence="9">
    <location>
        <begin position="12"/>
        <end position="36"/>
    </location>
</feature>
<evidence type="ECO:0000256" key="2">
    <source>
        <dbReference type="ARBA" id="ARBA00022448"/>
    </source>
</evidence>
<feature type="transmembrane region" description="Helical" evidence="9">
    <location>
        <begin position="80"/>
        <end position="99"/>
    </location>
</feature>